<evidence type="ECO:0000313" key="4">
    <source>
        <dbReference type="Proteomes" id="UP000281975"/>
    </source>
</evidence>
<evidence type="ECO:0000313" key="3">
    <source>
        <dbReference type="EMBL" id="RKR02556.1"/>
    </source>
</evidence>
<comment type="caution">
    <text evidence="3">The sequence shown here is derived from an EMBL/GenBank/DDBJ whole genome shotgun (WGS) entry which is preliminary data.</text>
</comment>
<dbReference type="InterPro" id="IPR006076">
    <property type="entry name" value="FAD-dep_OxRdtase"/>
</dbReference>
<dbReference type="AlphaFoldDB" id="A0A420WVH4"/>
<dbReference type="Gene3D" id="3.30.9.10">
    <property type="entry name" value="D-Amino Acid Oxidase, subunit A, domain 2"/>
    <property type="match status" value="1"/>
</dbReference>
<keyword evidence="1" id="KW-0560">Oxidoreductase</keyword>
<gene>
    <name evidence="3" type="ORF">C7446_2272</name>
</gene>
<evidence type="ECO:0000259" key="2">
    <source>
        <dbReference type="Pfam" id="PF01266"/>
    </source>
</evidence>
<organism evidence="3 4">
    <name type="scientific">Kushneria sinocarnis</name>
    <dbReference type="NCBI Taxonomy" id="595502"/>
    <lineage>
        <taxon>Bacteria</taxon>
        <taxon>Pseudomonadati</taxon>
        <taxon>Pseudomonadota</taxon>
        <taxon>Gammaproteobacteria</taxon>
        <taxon>Oceanospirillales</taxon>
        <taxon>Halomonadaceae</taxon>
        <taxon>Kushneria</taxon>
    </lineage>
</organism>
<accession>A0A420WVH4</accession>
<dbReference type="InterPro" id="IPR036188">
    <property type="entry name" value="FAD/NAD-bd_sf"/>
</dbReference>
<proteinExistence type="predicted"/>
<dbReference type="EMBL" id="RBIN01000006">
    <property type="protein sequence ID" value="RKR02556.1"/>
    <property type="molecule type" value="Genomic_DNA"/>
</dbReference>
<dbReference type="GO" id="GO:0005737">
    <property type="term" value="C:cytoplasm"/>
    <property type="evidence" value="ECO:0007669"/>
    <property type="project" value="TreeGrafter"/>
</dbReference>
<dbReference type="PRINTS" id="PR00411">
    <property type="entry name" value="PNDRDTASEI"/>
</dbReference>
<sequence>MSSNSNSQAARGEHAASWYVASMNDRRERARLDGTVSADVCVIGAGFTGISAALHLAEQGHRVVVLEAVRIGFGASGRNGGQIVNSYSRDMDVIEAHYGAETARALGNMAFEGNRIIRERVAQYAIDCDLKDGNLFAACNERQFRALREHQQLWARYGHDRLELLGPDEYRREIGSNRYRGALLDHSGGHLHPLNLVQGQARALESLGGRIFEHSPMSELLHGQPAVVRTPGGEVHAERVVIAGNAYLGQGPGQHSVPELLQRSMPCSTQMIATEPLDEARARALLPTDRCVEDCNYLLDYYRLSRERRLIYGGGVSYGGHDPASIEAVIRPKLLETFPELSDVRIDHAWSGAFLMTLNRLPQFGRLNDNVYYAQGYSGHGVTCAHLAGRLIGEVIRGESQRFDAFAGIPHLPFPGGRRFAVPLSALGAWYYALRDRLGI</sequence>
<dbReference type="Proteomes" id="UP000281975">
    <property type="component" value="Unassembled WGS sequence"/>
</dbReference>
<evidence type="ECO:0000256" key="1">
    <source>
        <dbReference type="ARBA" id="ARBA00023002"/>
    </source>
</evidence>
<keyword evidence="4" id="KW-1185">Reference proteome</keyword>
<protein>
    <submittedName>
        <fullName evidence="3">Gamma-glutamylputrescine oxidase</fullName>
    </submittedName>
</protein>
<dbReference type="Gene3D" id="3.50.50.60">
    <property type="entry name" value="FAD/NAD(P)-binding domain"/>
    <property type="match status" value="1"/>
</dbReference>
<dbReference type="PANTHER" id="PTHR13847:SF275">
    <property type="entry name" value="GAMMA-GLUTAMYLPUTRESCINE OXIDOREDUCTASE"/>
    <property type="match status" value="1"/>
</dbReference>
<dbReference type="PANTHER" id="PTHR13847">
    <property type="entry name" value="SARCOSINE DEHYDROGENASE-RELATED"/>
    <property type="match status" value="1"/>
</dbReference>
<name>A0A420WVH4_9GAMM</name>
<reference evidence="3 4" key="1">
    <citation type="submission" date="2018-10" db="EMBL/GenBank/DDBJ databases">
        <title>Genomic Encyclopedia of Type Strains, Phase IV (KMG-IV): sequencing the most valuable type-strain genomes for metagenomic binning, comparative biology and taxonomic classification.</title>
        <authorList>
            <person name="Goeker M."/>
        </authorList>
    </citation>
    <scope>NUCLEOTIDE SEQUENCE [LARGE SCALE GENOMIC DNA]</scope>
    <source>
        <strain evidence="3 4">DSM 23229</strain>
    </source>
</reference>
<dbReference type="Pfam" id="PF01266">
    <property type="entry name" value="DAO"/>
    <property type="match status" value="1"/>
</dbReference>
<dbReference type="SUPFAM" id="SSF51905">
    <property type="entry name" value="FAD/NAD(P)-binding domain"/>
    <property type="match status" value="1"/>
</dbReference>
<feature type="domain" description="FAD dependent oxidoreductase" evidence="2">
    <location>
        <begin position="39"/>
        <end position="394"/>
    </location>
</feature>
<dbReference type="GO" id="GO:0016491">
    <property type="term" value="F:oxidoreductase activity"/>
    <property type="evidence" value="ECO:0007669"/>
    <property type="project" value="UniProtKB-KW"/>
</dbReference>